<comment type="similarity">
    <text evidence="1">Belongs to the peptidase S33 family.</text>
</comment>
<proteinExistence type="inferred from homology"/>
<feature type="signal peptide" evidence="3">
    <location>
        <begin position="1"/>
        <end position="20"/>
    </location>
</feature>
<keyword evidence="2" id="KW-0378">Hydrolase</keyword>
<dbReference type="PANTHER" id="PTHR21661">
    <property type="entry name" value="EPOXIDE HYDROLASE 1-RELATED"/>
    <property type="match status" value="1"/>
</dbReference>
<dbReference type="InterPro" id="IPR000639">
    <property type="entry name" value="Epox_hydrolase-like"/>
</dbReference>
<dbReference type="AlphaFoldDB" id="A0A8H5ZDS8"/>
<protein>
    <recommendedName>
        <fullName evidence="6">Epoxide hydrolase N-terminal domain-containing protein</fullName>
    </recommendedName>
</protein>
<dbReference type="Gene3D" id="3.40.50.1820">
    <property type="entry name" value="alpha/beta hydrolase"/>
    <property type="match status" value="1"/>
</dbReference>
<dbReference type="PRINTS" id="PR00412">
    <property type="entry name" value="EPOXHYDRLASE"/>
</dbReference>
<reference evidence="4" key="1">
    <citation type="submission" date="2019-11" db="EMBL/GenBank/DDBJ databases">
        <title>Bipolaris sorokiniana Genome sequencing.</title>
        <authorList>
            <person name="Wang H."/>
        </authorList>
    </citation>
    <scope>NUCLEOTIDE SEQUENCE</scope>
</reference>
<dbReference type="EMBL" id="WNKQ01000011">
    <property type="protein sequence ID" value="KAF5848498.1"/>
    <property type="molecule type" value="Genomic_DNA"/>
</dbReference>
<evidence type="ECO:0000256" key="2">
    <source>
        <dbReference type="ARBA" id="ARBA00022801"/>
    </source>
</evidence>
<dbReference type="GO" id="GO:0004301">
    <property type="term" value="F:epoxide hydrolase activity"/>
    <property type="evidence" value="ECO:0007669"/>
    <property type="project" value="TreeGrafter"/>
</dbReference>
<feature type="chain" id="PRO_5034000744" description="Epoxide hydrolase N-terminal domain-containing protein" evidence="3">
    <location>
        <begin position="21"/>
        <end position="206"/>
    </location>
</feature>
<dbReference type="SUPFAM" id="SSF53474">
    <property type="entry name" value="alpha/beta-Hydrolases"/>
    <property type="match status" value="1"/>
</dbReference>
<evidence type="ECO:0008006" key="6">
    <source>
        <dbReference type="Google" id="ProtNLM"/>
    </source>
</evidence>
<organism evidence="4 5">
    <name type="scientific">Cochliobolus sativus</name>
    <name type="common">Common root rot and spot blotch fungus</name>
    <name type="synonym">Bipolaris sorokiniana</name>
    <dbReference type="NCBI Taxonomy" id="45130"/>
    <lineage>
        <taxon>Eukaryota</taxon>
        <taxon>Fungi</taxon>
        <taxon>Dikarya</taxon>
        <taxon>Ascomycota</taxon>
        <taxon>Pezizomycotina</taxon>
        <taxon>Dothideomycetes</taxon>
        <taxon>Pleosporomycetidae</taxon>
        <taxon>Pleosporales</taxon>
        <taxon>Pleosporineae</taxon>
        <taxon>Pleosporaceae</taxon>
        <taxon>Bipolaris</taxon>
    </lineage>
</organism>
<dbReference type="PANTHER" id="PTHR21661:SF35">
    <property type="entry name" value="EPOXIDE HYDROLASE"/>
    <property type="match status" value="1"/>
</dbReference>
<dbReference type="GO" id="GO:0097176">
    <property type="term" value="P:epoxide metabolic process"/>
    <property type="evidence" value="ECO:0007669"/>
    <property type="project" value="TreeGrafter"/>
</dbReference>
<accession>A0A8H5ZDS8</accession>
<keyword evidence="3" id="KW-0732">Signal</keyword>
<dbReference type="Proteomes" id="UP000624244">
    <property type="component" value="Unassembled WGS sequence"/>
</dbReference>
<sequence length="206" mass="22912">MCSLKRILPFISLSIATLQTTPLRDVSLNYQPRPYNVSIDLFVIESPRKKASIFRSTVNTSALAWFDSLLATDTKLITSINTNFSNFYITVPPPNRPYNDSRPDVIPILLLHGWPSTALKWVSTIPSLVSPDNNSEPAFHIIAPDIPDFGFSSVLNNFRVGLGYKRYAVYSTDLGTTIAMGLVVNPAESVMQYVTDFYITFPGPSD</sequence>
<evidence type="ECO:0000256" key="3">
    <source>
        <dbReference type="SAM" id="SignalP"/>
    </source>
</evidence>
<dbReference type="InterPro" id="IPR029058">
    <property type="entry name" value="AB_hydrolase_fold"/>
</dbReference>
<gene>
    <name evidence="4" type="ORF">GGP41_005956</name>
</gene>
<evidence type="ECO:0000313" key="4">
    <source>
        <dbReference type="EMBL" id="KAF5848498.1"/>
    </source>
</evidence>
<evidence type="ECO:0000256" key="1">
    <source>
        <dbReference type="ARBA" id="ARBA00010088"/>
    </source>
</evidence>
<name>A0A8H5ZDS8_COCSA</name>
<evidence type="ECO:0000313" key="5">
    <source>
        <dbReference type="Proteomes" id="UP000624244"/>
    </source>
</evidence>
<comment type="caution">
    <text evidence="4">The sequence shown here is derived from an EMBL/GenBank/DDBJ whole genome shotgun (WGS) entry which is preliminary data.</text>
</comment>